<dbReference type="AlphaFoldDB" id="X1SI83"/>
<comment type="caution">
    <text evidence="1">The sequence shown here is derived from an EMBL/GenBank/DDBJ whole genome shotgun (WGS) entry which is preliminary data.</text>
</comment>
<proteinExistence type="predicted"/>
<accession>X1SI83</accession>
<evidence type="ECO:0000313" key="1">
    <source>
        <dbReference type="EMBL" id="GAI75115.1"/>
    </source>
</evidence>
<protein>
    <recommendedName>
        <fullName evidence="2">Ribbon-helix-helix protein CopG domain-containing protein</fullName>
    </recommendedName>
</protein>
<gene>
    <name evidence="1" type="ORF">S12H4_13407</name>
</gene>
<name>X1SI83_9ZZZZ</name>
<organism evidence="1">
    <name type="scientific">marine sediment metagenome</name>
    <dbReference type="NCBI Taxonomy" id="412755"/>
    <lineage>
        <taxon>unclassified sequences</taxon>
        <taxon>metagenomes</taxon>
        <taxon>ecological metagenomes</taxon>
    </lineage>
</organism>
<evidence type="ECO:0008006" key="2">
    <source>
        <dbReference type="Google" id="ProtNLM"/>
    </source>
</evidence>
<sequence length="85" mass="9559">MRRAANPTRKISITIPGNLFNELERTLSYSQSRSRFISAAISEKLDGESIQTIPESSTRQLMAALTARDDIDETLKHLLLQILSK</sequence>
<reference evidence="1" key="1">
    <citation type="journal article" date="2014" name="Front. Microbiol.">
        <title>High frequency of phylogenetically diverse reductive dehalogenase-homologous genes in deep subseafloor sedimentary metagenomes.</title>
        <authorList>
            <person name="Kawai M."/>
            <person name="Futagami T."/>
            <person name="Toyoda A."/>
            <person name="Takaki Y."/>
            <person name="Nishi S."/>
            <person name="Hori S."/>
            <person name="Arai W."/>
            <person name="Tsubouchi T."/>
            <person name="Morono Y."/>
            <person name="Uchiyama I."/>
            <person name="Ito T."/>
            <person name="Fujiyama A."/>
            <person name="Inagaki F."/>
            <person name="Takami H."/>
        </authorList>
    </citation>
    <scope>NUCLEOTIDE SEQUENCE</scope>
    <source>
        <strain evidence="1">Expedition CK06-06</strain>
    </source>
</reference>
<dbReference type="EMBL" id="BARW01006386">
    <property type="protein sequence ID" value="GAI75115.1"/>
    <property type="molecule type" value="Genomic_DNA"/>
</dbReference>